<evidence type="ECO:0000313" key="1">
    <source>
        <dbReference type="EMBL" id="MBG6138756.1"/>
    </source>
</evidence>
<sequence length="182" mass="18853">MTSRCVIVLLTPPVWAPPGVDPEKWRAALAEDMVDLVAGLAETDAAVAAPPEAVDLVEAVRWPTMKVYSATSPLQALAAAADDGYDLAAVLAADAPDLPAMLVGKLLRPLSSRDLAVAPAVGGGIYGIAARLAGGIPDLDWSSEPPPEAAVTTPWHRLDSPAGFARLDEALEGWDATRALLS</sequence>
<dbReference type="Proteomes" id="UP000622552">
    <property type="component" value="Unassembled WGS sequence"/>
</dbReference>
<gene>
    <name evidence="1" type="ORF">IW245_004950</name>
</gene>
<evidence type="ECO:0000313" key="2">
    <source>
        <dbReference type="Proteomes" id="UP000622552"/>
    </source>
</evidence>
<dbReference type="EMBL" id="JADOUF010000001">
    <property type="protein sequence ID" value="MBG6138756.1"/>
    <property type="molecule type" value="Genomic_DNA"/>
</dbReference>
<name>A0A8J7KM47_9ACTN</name>
<dbReference type="RefSeq" id="WP_197005479.1">
    <property type="nucleotide sequence ID" value="NZ_BONS01000009.1"/>
</dbReference>
<dbReference type="SUPFAM" id="SSF53448">
    <property type="entry name" value="Nucleotide-diphospho-sugar transferases"/>
    <property type="match status" value="1"/>
</dbReference>
<accession>A0A8J7KM47</accession>
<protein>
    <recommendedName>
        <fullName evidence="3">2-phospho-L-lactate guanylyltransferase</fullName>
    </recommendedName>
</protein>
<organism evidence="1 2">
    <name type="scientific">Longispora fulva</name>
    <dbReference type="NCBI Taxonomy" id="619741"/>
    <lineage>
        <taxon>Bacteria</taxon>
        <taxon>Bacillati</taxon>
        <taxon>Actinomycetota</taxon>
        <taxon>Actinomycetes</taxon>
        <taxon>Micromonosporales</taxon>
        <taxon>Micromonosporaceae</taxon>
        <taxon>Longispora</taxon>
    </lineage>
</organism>
<evidence type="ECO:0008006" key="3">
    <source>
        <dbReference type="Google" id="ProtNLM"/>
    </source>
</evidence>
<keyword evidence="2" id="KW-1185">Reference proteome</keyword>
<comment type="caution">
    <text evidence="1">The sequence shown here is derived from an EMBL/GenBank/DDBJ whole genome shotgun (WGS) entry which is preliminary data.</text>
</comment>
<reference evidence="1" key="1">
    <citation type="submission" date="2020-11" db="EMBL/GenBank/DDBJ databases">
        <title>Sequencing the genomes of 1000 actinobacteria strains.</title>
        <authorList>
            <person name="Klenk H.-P."/>
        </authorList>
    </citation>
    <scope>NUCLEOTIDE SEQUENCE</scope>
    <source>
        <strain evidence="1">DSM 45356</strain>
    </source>
</reference>
<dbReference type="AlphaFoldDB" id="A0A8J7KM47"/>
<proteinExistence type="predicted"/>
<dbReference type="Gene3D" id="3.90.550.10">
    <property type="entry name" value="Spore Coat Polysaccharide Biosynthesis Protein SpsA, Chain A"/>
    <property type="match status" value="1"/>
</dbReference>
<dbReference type="InterPro" id="IPR029044">
    <property type="entry name" value="Nucleotide-diphossugar_trans"/>
</dbReference>